<name>A0A433D162_9FUNG</name>
<gene>
    <name evidence="1" type="ORF">BC936DRAFT_149273</name>
</gene>
<organism evidence="1 2">
    <name type="scientific">Jimgerdemannia flammicorona</name>
    <dbReference type="NCBI Taxonomy" id="994334"/>
    <lineage>
        <taxon>Eukaryota</taxon>
        <taxon>Fungi</taxon>
        <taxon>Fungi incertae sedis</taxon>
        <taxon>Mucoromycota</taxon>
        <taxon>Mucoromycotina</taxon>
        <taxon>Endogonomycetes</taxon>
        <taxon>Endogonales</taxon>
        <taxon>Endogonaceae</taxon>
        <taxon>Jimgerdemannia</taxon>
    </lineage>
</organism>
<dbReference type="Gene3D" id="3.40.30.10">
    <property type="entry name" value="Glutaredoxin"/>
    <property type="match status" value="1"/>
</dbReference>
<proteinExistence type="predicted"/>
<evidence type="ECO:0000313" key="1">
    <source>
        <dbReference type="EMBL" id="RUP44574.1"/>
    </source>
</evidence>
<dbReference type="EMBL" id="RBNI01008694">
    <property type="protein sequence ID" value="RUP44574.1"/>
    <property type="molecule type" value="Genomic_DNA"/>
</dbReference>
<dbReference type="Proteomes" id="UP000268093">
    <property type="component" value="Unassembled WGS sequence"/>
</dbReference>
<dbReference type="SUPFAM" id="SSF52833">
    <property type="entry name" value="Thioredoxin-like"/>
    <property type="match status" value="1"/>
</dbReference>
<comment type="caution">
    <text evidence="1">The sequence shown here is derived from an EMBL/GenBank/DDBJ whole genome shotgun (WGS) entry which is preliminary data.</text>
</comment>
<reference evidence="1 2" key="1">
    <citation type="journal article" date="2018" name="New Phytol.">
        <title>Phylogenomics of Endogonaceae and evolution of mycorrhizas within Mucoromycota.</title>
        <authorList>
            <person name="Chang Y."/>
            <person name="Desiro A."/>
            <person name="Na H."/>
            <person name="Sandor L."/>
            <person name="Lipzen A."/>
            <person name="Clum A."/>
            <person name="Barry K."/>
            <person name="Grigoriev I.V."/>
            <person name="Martin F.M."/>
            <person name="Stajich J.E."/>
            <person name="Smith M.E."/>
            <person name="Bonito G."/>
            <person name="Spatafora J.W."/>
        </authorList>
    </citation>
    <scope>NUCLEOTIDE SEQUENCE [LARGE SCALE GENOMIC DNA]</scope>
    <source>
        <strain evidence="1 2">GMNB39</strain>
    </source>
</reference>
<accession>A0A433D162</accession>
<sequence length="238" mass="27223">MALPPQFAGHRIGSATAPQTLEVWLDYVCPYSFRIYKRLRDVRQQFESCAFRSATYDHLVSLFTTDSAPFDRPLQQILPYIEATHPGKVKFIFRQQVQPWHPSSTLVHEAALAVEKVDPAKFFDFSDKLFEKQKEFFDVPLYNKTRHAVYSELADLASTVGVSRDAVLSLLTVQLGGEFLNAGNRVTDDLKLQIKLGRQNGIHVSPTVVWDGIRDDNVSSGWDLEQWKDWLKSKVHKQ</sequence>
<keyword evidence="2" id="KW-1185">Reference proteome</keyword>
<dbReference type="InterPro" id="IPR036249">
    <property type="entry name" value="Thioredoxin-like_sf"/>
</dbReference>
<evidence type="ECO:0000313" key="2">
    <source>
        <dbReference type="Proteomes" id="UP000268093"/>
    </source>
</evidence>
<dbReference type="PANTHER" id="PTHR33875">
    <property type="entry name" value="OS09G0542200 PROTEIN"/>
    <property type="match status" value="1"/>
</dbReference>
<protein>
    <submittedName>
        <fullName evidence="1">Thioredoxin-like protein</fullName>
    </submittedName>
</protein>
<dbReference type="OrthoDB" id="37297at2759"/>
<dbReference type="PANTHER" id="PTHR33875:SF2">
    <property type="entry name" value="ACR183CP"/>
    <property type="match status" value="1"/>
</dbReference>
<dbReference type="AlphaFoldDB" id="A0A433D162"/>